<gene>
    <name evidence="2" type="ORF">B0A50_04251</name>
</gene>
<feature type="compositionally biased region" description="Basic and acidic residues" evidence="1">
    <location>
        <begin position="111"/>
        <end position="120"/>
    </location>
</feature>
<feature type="compositionally biased region" description="Low complexity" evidence="1">
    <location>
        <begin position="376"/>
        <end position="385"/>
    </location>
</feature>
<feature type="compositionally biased region" description="Low complexity" evidence="1">
    <location>
        <begin position="270"/>
        <end position="283"/>
    </location>
</feature>
<feature type="compositionally biased region" description="Basic and acidic residues" evidence="1">
    <location>
        <begin position="239"/>
        <end position="249"/>
    </location>
</feature>
<dbReference type="InterPro" id="IPR051425">
    <property type="entry name" value="Formin_Homology"/>
</dbReference>
<keyword evidence="3" id="KW-1185">Reference proteome</keyword>
<dbReference type="Proteomes" id="UP000308549">
    <property type="component" value="Unassembled WGS sequence"/>
</dbReference>
<accession>A0A4U0TYE9</accession>
<sequence>MYDAEYPSLPPSRQASINLDDGSRLSTPPVPPGFEAQLASESRRSTPTVPPGLSKPSALPHLGDDGPGSRPMSRSSSRASLRRQVSHPVIPALPLRPGTPARSATPSRQASEVRETKAEWPAEETPTKQSKSVGKQPEAAPAAEKLATSSKENAAPTAVPNAKAASKEEEKASVPVTPAKKGGVPKSEVESAAAAEATKAPEAQKHARKPSAPLGFQPSAKGQATVQASEMKAAPVQTKKAESQKEDAQRRKHPGKLDITAAVDKRDEANAAAASRIASAEAAGTPSKAAQRSISQTPSKVESPGVIASPSIRNAPKTLRVVQTPKGETPPATSSPAPSLPNPPVSKLPSRQPSVASFNLPGTPSSEQVSISDNISVTSTSQSRPTTPPPPGAGKVGTAPVRTKTKSQVKKERQERAKQLEEEKVKLEAEPIAEEPVQEAIVSRKKKTKKEKEPKSRPAKAAPTDTGDSTPTASQPASPGPKVVAETSSKIPPPKPSTPVKTPTQPPMPSPHELSPPPTPTLTAAQIMQELKAQGPEIQKCIDSLFRTPNSAHFKPGQNISPKDLQSTASWKPDFKMNLTKDEVDALLKGTMSAVHYGGEGGRMWDRGIVTPSGAHLRALTEELESRFLDLEKALQEMPDELRFRPSKPQNETQFPYIDLEAARRQHENAGGRGVSVMEAMVQDGSTMKKGAFLVDEASKYINEFVMPPVTPPPSAGGAVAGARAGGQAGAGAAQVSETLGQAVSSPEITERQLHEAKRVAEEKENALKKVLKKNRKLLGLG</sequence>
<dbReference type="PANTHER" id="PTHR45725">
    <property type="entry name" value="FORMIN HOMOLOGY 2 FAMILY MEMBER"/>
    <property type="match status" value="1"/>
</dbReference>
<comment type="caution">
    <text evidence="2">The sequence shown here is derived from an EMBL/GenBank/DDBJ whole genome shotgun (WGS) entry which is preliminary data.</text>
</comment>
<evidence type="ECO:0000313" key="2">
    <source>
        <dbReference type="EMBL" id="TKA26805.1"/>
    </source>
</evidence>
<feature type="compositionally biased region" description="Pro residues" evidence="1">
    <location>
        <begin position="504"/>
        <end position="520"/>
    </location>
</feature>
<protein>
    <submittedName>
        <fullName evidence="2">Uncharacterized protein</fullName>
    </submittedName>
</protein>
<name>A0A4U0TYE9_9PEZI</name>
<evidence type="ECO:0000313" key="3">
    <source>
        <dbReference type="Proteomes" id="UP000308549"/>
    </source>
</evidence>
<feature type="compositionally biased region" description="Low complexity" evidence="1">
    <location>
        <begin position="153"/>
        <end position="164"/>
    </location>
</feature>
<dbReference type="OrthoDB" id="1923159at2759"/>
<feature type="compositionally biased region" description="Polar residues" evidence="1">
    <location>
        <begin position="349"/>
        <end position="375"/>
    </location>
</feature>
<proteinExistence type="predicted"/>
<feature type="compositionally biased region" description="Polar residues" evidence="1">
    <location>
        <begin position="466"/>
        <end position="477"/>
    </location>
</feature>
<organism evidence="2 3">
    <name type="scientific">Salinomyces thailandicus</name>
    <dbReference type="NCBI Taxonomy" id="706561"/>
    <lineage>
        <taxon>Eukaryota</taxon>
        <taxon>Fungi</taxon>
        <taxon>Dikarya</taxon>
        <taxon>Ascomycota</taxon>
        <taxon>Pezizomycotina</taxon>
        <taxon>Dothideomycetes</taxon>
        <taxon>Dothideomycetidae</taxon>
        <taxon>Mycosphaerellales</taxon>
        <taxon>Teratosphaeriaceae</taxon>
        <taxon>Salinomyces</taxon>
    </lineage>
</organism>
<evidence type="ECO:0000256" key="1">
    <source>
        <dbReference type="SAM" id="MobiDB-lite"/>
    </source>
</evidence>
<feature type="compositionally biased region" description="Low complexity" evidence="1">
    <location>
        <begin position="69"/>
        <end position="79"/>
    </location>
</feature>
<dbReference type="EMBL" id="NAJL01000026">
    <property type="protein sequence ID" value="TKA26805.1"/>
    <property type="molecule type" value="Genomic_DNA"/>
</dbReference>
<feature type="compositionally biased region" description="Low complexity" evidence="1">
    <location>
        <begin position="184"/>
        <end position="201"/>
    </location>
</feature>
<feature type="region of interest" description="Disordered" evidence="1">
    <location>
        <begin position="1"/>
        <end position="521"/>
    </location>
</feature>
<feature type="compositionally biased region" description="Basic and acidic residues" evidence="1">
    <location>
        <begin position="409"/>
        <end position="429"/>
    </location>
</feature>
<dbReference type="AlphaFoldDB" id="A0A4U0TYE9"/>
<feature type="compositionally biased region" description="Polar residues" evidence="1">
    <location>
        <begin position="288"/>
        <end position="300"/>
    </location>
</feature>
<reference evidence="2 3" key="1">
    <citation type="submission" date="2017-03" db="EMBL/GenBank/DDBJ databases">
        <title>Genomes of endolithic fungi from Antarctica.</title>
        <authorList>
            <person name="Coleine C."/>
            <person name="Masonjones S."/>
            <person name="Stajich J.E."/>
        </authorList>
    </citation>
    <scope>NUCLEOTIDE SEQUENCE [LARGE SCALE GENOMIC DNA]</scope>
    <source>
        <strain evidence="2 3">CCFEE 6315</strain>
    </source>
</reference>